<dbReference type="InterPro" id="IPR000595">
    <property type="entry name" value="cNMP-bd_dom"/>
</dbReference>
<evidence type="ECO:0000256" key="10">
    <source>
        <dbReference type="SAM" id="MobiDB-lite"/>
    </source>
</evidence>
<feature type="compositionally biased region" description="Polar residues" evidence="10">
    <location>
        <begin position="792"/>
        <end position="803"/>
    </location>
</feature>
<keyword evidence="5" id="KW-0633">Potassium transport</keyword>
<dbReference type="PANTHER" id="PTHR45743">
    <property type="entry name" value="POTASSIUM CHANNEL AKT1"/>
    <property type="match status" value="1"/>
</dbReference>
<dbReference type="GO" id="GO:0005249">
    <property type="term" value="F:voltage-gated potassium channel activity"/>
    <property type="evidence" value="ECO:0007669"/>
    <property type="project" value="InterPro"/>
</dbReference>
<evidence type="ECO:0000256" key="4">
    <source>
        <dbReference type="ARBA" id="ARBA00022692"/>
    </source>
</evidence>
<accession>A0A7R9VQY5</accession>
<feature type="domain" description="Cyclic nucleotide-binding" evidence="12">
    <location>
        <begin position="468"/>
        <end position="517"/>
    </location>
</feature>
<evidence type="ECO:0000256" key="11">
    <source>
        <dbReference type="SAM" id="Phobius"/>
    </source>
</evidence>
<dbReference type="PANTHER" id="PTHR45743:SF2">
    <property type="entry name" value="POTASSIUM CHANNEL AKT1"/>
    <property type="match status" value="1"/>
</dbReference>
<evidence type="ECO:0000256" key="7">
    <source>
        <dbReference type="ARBA" id="ARBA00022989"/>
    </source>
</evidence>
<feature type="transmembrane region" description="Helical" evidence="11">
    <location>
        <begin position="288"/>
        <end position="312"/>
    </location>
</feature>
<comment type="similarity">
    <text evidence="2">Belongs to the potassium channel family. Plant (TC 1.A.1.4) subfamily.</text>
</comment>
<evidence type="ECO:0000256" key="5">
    <source>
        <dbReference type="ARBA" id="ARBA00022826"/>
    </source>
</evidence>
<reference evidence="13" key="1">
    <citation type="submission" date="2021-01" db="EMBL/GenBank/DDBJ databases">
        <authorList>
            <person name="Corre E."/>
            <person name="Pelletier E."/>
            <person name="Niang G."/>
            <person name="Scheremetjew M."/>
            <person name="Finn R."/>
            <person name="Kale V."/>
            <person name="Holt S."/>
            <person name="Cochrane G."/>
            <person name="Meng A."/>
            <person name="Brown T."/>
            <person name="Cohen L."/>
        </authorList>
    </citation>
    <scope>NUCLEOTIDE SEQUENCE</scope>
    <source>
        <strain evidence="13">CCMP219</strain>
    </source>
</reference>
<organism evidence="13">
    <name type="scientific">Chlamydomonas euryale</name>
    <dbReference type="NCBI Taxonomy" id="1486919"/>
    <lineage>
        <taxon>Eukaryota</taxon>
        <taxon>Viridiplantae</taxon>
        <taxon>Chlorophyta</taxon>
        <taxon>core chlorophytes</taxon>
        <taxon>Chlorophyceae</taxon>
        <taxon>CS clade</taxon>
        <taxon>Chlamydomonadales</taxon>
        <taxon>Chlamydomonadaceae</taxon>
        <taxon>Chlamydomonas</taxon>
    </lineage>
</organism>
<dbReference type="InterPro" id="IPR045319">
    <property type="entry name" value="KAT/AKT"/>
</dbReference>
<evidence type="ECO:0000256" key="2">
    <source>
        <dbReference type="ARBA" id="ARBA00007929"/>
    </source>
</evidence>
<feature type="transmembrane region" description="Helical" evidence="11">
    <location>
        <begin position="175"/>
        <end position="197"/>
    </location>
</feature>
<feature type="region of interest" description="Disordered" evidence="10">
    <location>
        <begin position="752"/>
        <end position="832"/>
    </location>
</feature>
<evidence type="ECO:0000256" key="6">
    <source>
        <dbReference type="ARBA" id="ARBA00022882"/>
    </source>
</evidence>
<keyword evidence="5" id="KW-0630">Potassium</keyword>
<keyword evidence="9 11" id="KW-0472">Membrane</keyword>
<dbReference type="AlphaFoldDB" id="A0A7R9VQY5"/>
<feature type="region of interest" description="Disordered" evidence="10">
    <location>
        <begin position="869"/>
        <end position="897"/>
    </location>
</feature>
<dbReference type="Gene3D" id="1.10.287.70">
    <property type="match status" value="1"/>
</dbReference>
<feature type="compositionally biased region" description="Low complexity" evidence="10">
    <location>
        <begin position="869"/>
        <end position="881"/>
    </location>
</feature>
<sequence>MLSPDGSIHSAASGRSLRLTSVMSQLETLQEDVSARGRHGLADGGTHDKWQGPPSPGAGSAKGDAQSGTLAKRRWQHINLVEGGTRNWAASYISNRLAVNKAEWERQRQRIYKGPAHPCTSIFGLPLLPPTSAANVAWISFMLLFDLIFTAFCVPISVGLCTASNVSLSSSCSQVGLFGGIVYLVNLLLSFQLGAVLEYAGSTLELLDGPSVAWCYIRFGRFAFDLIATIPLIYLLVILGVGHAHTTAFNVMGLVRLVRLGHVLKTTLSAYISACGQNFKNAAFYIHIVLLAYFVVVVYNLEACLLILVAYWEGLENSWMASPFWIDMPAASAPEQWYGAVYFVVTTATTNGYGDFLPHSMVDEVITNLIMITGLMMIGLVVGMVGRFTLRASGVAAEVHTRRTKLVAIGEWLSTHDVEDNTKRRVNNFFSQDQPQSKLVDIFQDVPHYVRHQLAEFMMLRPISSLKLLKSQDVGLRQLIARHMLPTDIMPGCDVCVQGQAGDRIWVLTSGAVEALQFMCAPMYVAGPALLGDSLILGGVIPAFSMRSFTLRSPKRSGPGGSMVVWHLRMVHLVSVLHMYPDLVDEMMEHVRNRTLVLLATGGVRREAGGSDWCEAATSISRTLLNQSQELVDAAIEELRVARKADGSLQTLLQTLLDFSVSSVHKHGSLMLKRNSTINHNCTRRSGGLADFGSGAVMRTPQPGGLLRTSLPALERTSQAQRRIQQGNARIPTITLAGHGITARSASQLGELAVRSEPQSTAAPSTGAAGQNLVAPTLGPAPKPLIMPASVPQASNDPASQAMSDAPAQAGTSRSAPAEQARVSTPPAAFESRTGCVGCTVCENCSCLMCGTVLREGDSPAGVTMTEAGATSQRAAGAAGAQPVWRPSRLGRQNRLS</sequence>
<feature type="transmembrane region" description="Helical" evidence="11">
    <location>
        <begin position="136"/>
        <end position="163"/>
    </location>
</feature>
<evidence type="ECO:0000256" key="3">
    <source>
        <dbReference type="ARBA" id="ARBA00022448"/>
    </source>
</evidence>
<evidence type="ECO:0000256" key="1">
    <source>
        <dbReference type="ARBA" id="ARBA00004141"/>
    </source>
</evidence>
<dbReference type="SUPFAM" id="SSF81324">
    <property type="entry name" value="Voltage-gated potassium channels"/>
    <property type="match status" value="1"/>
</dbReference>
<gene>
    <name evidence="13" type="ORF">CEUR00632_LOCUS16629</name>
</gene>
<evidence type="ECO:0000256" key="8">
    <source>
        <dbReference type="ARBA" id="ARBA00023065"/>
    </source>
</evidence>
<dbReference type="InterPro" id="IPR018490">
    <property type="entry name" value="cNMP-bd_dom_sf"/>
</dbReference>
<keyword evidence="5" id="KW-0631">Potassium channel</keyword>
<feature type="transmembrane region" description="Helical" evidence="11">
    <location>
        <begin position="232"/>
        <end position="255"/>
    </location>
</feature>
<keyword evidence="3" id="KW-0813">Transport</keyword>
<evidence type="ECO:0000259" key="12">
    <source>
        <dbReference type="PROSITE" id="PS50042"/>
    </source>
</evidence>
<feature type="transmembrane region" description="Helical" evidence="11">
    <location>
        <begin position="365"/>
        <end position="385"/>
    </location>
</feature>
<keyword evidence="6" id="KW-0851">Voltage-gated channel</keyword>
<protein>
    <recommendedName>
        <fullName evidence="12">Cyclic nucleotide-binding domain-containing protein</fullName>
    </recommendedName>
</protein>
<name>A0A7R9VQY5_9CHLO</name>
<proteinExistence type="inferred from homology"/>
<keyword evidence="4 11" id="KW-0812">Transmembrane</keyword>
<comment type="subcellular location">
    <subcellularLocation>
        <location evidence="1">Membrane</location>
        <topology evidence="1">Multi-pass membrane protein</topology>
    </subcellularLocation>
</comment>
<dbReference type="InterPro" id="IPR005821">
    <property type="entry name" value="Ion_trans_dom"/>
</dbReference>
<feature type="transmembrane region" description="Helical" evidence="11">
    <location>
        <begin position="524"/>
        <end position="544"/>
    </location>
</feature>
<keyword evidence="8" id="KW-0406">Ion transport</keyword>
<dbReference type="PROSITE" id="PS50042">
    <property type="entry name" value="CNMP_BINDING_3"/>
    <property type="match status" value="1"/>
</dbReference>
<evidence type="ECO:0000313" key="13">
    <source>
        <dbReference type="EMBL" id="CAD8302565.1"/>
    </source>
</evidence>
<dbReference type="SUPFAM" id="SSF51206">
    <property type="entry name" value="cAMP-binding domain-like"/>
    <property type="match status" value="1"/>
</dbReference>
<dbReference type="InterPro" id="IPR014710">
    <property type="entry name" value="RmlC-like_jellyroll"/>
</dbReference>
<dbReference type="EMBL" id="HBEC01035822">
    <property type="protein sequence ID" value="CAD8302565.1"/>
    <property type="molecule type" value="Transcribed_RNA"/>
</dbReference>
<dbReference type="Pfam" id="PF00520">
    <property type="entry name" value="Ion_trans"/>
    <property type="match status" value="1"/>
</dbReference>
<feature type="region of interest" description="Disordered" evidence="10">
    <location>
        <begin position="37"/>
        <end position="66"/>
    </location>
</feature>
<keyword evidence="6" id="KW-0407">Ion channel</keyword>
<dbReference type="GO" id="GO:0034702">
    <property type="term" value="C:monoatomic ion channel complex"/>
    <property type="evidence" value="ECO:0007669"/>
    <property type="project" value="UniProtKB-KW"/>
</dbReference>
<evidence type="ECO:0000256" key="9">
    <source>
        <dbReference type="ARBA" id="ARBA00023136"/>
    </source>
</evidence>
<dbReference type="Gene3D" id="2.60.120.10">
    <property type="entry name" value="Jelly Rolls"/>
    <property type="match status" value="1"/>
</dbReference>
<keyword evidence="7 11" id="KW-1133">Transmembrane helix</keyword>